<name>A0A6A6FN87_9PEZI</name>
<dbReference type="OrthoDB" id="3559694at2759"/>
<evidence type="ECO:0000313" key="3">
    <source>
        <dbReference type="Proteomes" id="UP000799539"/>
    </source>
</evidence>
<dbReference type="AlphaFoldDB" id="A0A6A6FN87"/>
<protein>
    <submittedName>
        <fullName evidence="2">Uncharacterized protein</fullName>
    </submittedName>
</protein>
<dbReference type="Pfam" id="PF12716">
    <property type="entry name" value="Apq12"/>
    <property type="match status" value="1"/>
</dbReference>
<evidence type="ECO:0000313" key="2">
    <source>
        <dbReference type="EMBL" id="KAF2214936.1"/>
    </source>
</evidence>
<organism evidence="2 3">
    <name type="scientific">Cercospora zeae-maydis SCOH1-5</name>
    <dbReference type="NCBI Taxonomy" id="717836"/>
    <lineage>
        <taxon>Eukaryota</taxon>
        <taxon>Fungi</taxon>
        <taxon>Dikarya</taxon>
        <taxon>Ascomycota</taxon>
        <taxon>Pezizomycotina</taxon>
        <taxon>Dothideomycetes</taxon>
        <taxon>Dothideomycetidae</taxon>
        <taxon>Mycosphaerellales</taxon>
        <taxon>Mycosphaerellaceae</taxon>
        <taxon>Cercospora</taxon>
    </lineage>
</organism>
<dbReference type="Proteomes" id="UP000799539">
    <property type="component" value="Unassembled WGS sequence"/>
</dbReference>
<keyword evidence="1" id="KW-0812">Transmembrane</keyword>
<feature type="transmembrane region" description="Helical" evidence="1">
    <location>
        <begin position="53"/>
        <end position="72"/>
    </location>
</feature>
<keyword evidence="1" id="KW-0472">Membrane</keyword>
<reference evidence="2" key="1">
    <citation type="journal article" date="2020" name="Stud. Mycol.">
        <title>101 Dothideomycetes genomes: a test case for predicting lifestyles and emergence of pathogens.</title>
        <authorList>
            <person name="Haridas S."/>
            <person name="Albert R."/>
            <person name="Binder M."/>
            <person name="Bloem J."/>
            <person name="Labutti K."/>
            <person name="Salamov A."/>
            <person name="Andreopoulos B."/>
            <person name="Baker S."/>
            <person name="Barry K."/>
            <person name="Bills G."/>
            <person name="Bluhm B."/>
            <person name="Cannon C."/>
            <person name="Castanera R."/>
            <person name="Culley D."/>
            <person name="Daum C."/>
            <person name="Ezra D."/>
            <person name="Gonzalez J."/>
            <person name="Henrissat B."/>
            <person name="Kuo A."/>
            <person name="Liang C."/>
            <person name="Lipzen A."/>
            <person name="Lutzoni F."/>
            <person name="Magnuson J."/>
            <person name="Mondo S."/>
            <person name="Nolan M."/>
            <person name="Ohm R."/>
            <person name="Pangilinan J."/>
            <person name="Park H.-J."/>
            <person name="Ramirez L."/>
            <person name="Alfaro M."/>
            <person name="Sun H."/>
            <person name="Tritt A."/>
            <person name="Yoshinaga Y."/>
            <person name="Zwiers L.-H."/>
            <person name="Turgeon B."/>
            <person name="Goodwin S."/>
            <person name="Spatafora J."/>
            <person name="Crous P."/>
            <person name="Grigoriev I."/>
        </authorList>
    </citation>
    <scope>NUCLEOTIDE SEQUENCE</scope>
    <source>
        <strain evidence="2">SCOH1-5</strain>
    </source>
</reference>
<dbReference type="EMBL" id="ML992667">
    <property type="protein sequence ID" value="KAF2214936.1"/>
    <property type="molecule type" value="Genomic_DNA"/>
</dbReference>
<keyword evidence="1" id="KW-1133">Transmembrane helix</keyword>
<gene>
    <name evidence="2" type="ORF">CERZMDRAFT_36615</name>
</gene>
<accession>A0A6A6FN87</accession>
<dbReference type="InterPro" id="IPR024316">
    <property type="entry name" value="APQ12"/>
</dbReference>
<sequence>MFKPVLNAAIESVLTKPDLATLALLLIIVFVSLKILNMVVGTVLWWLRLIKSVVFYGGLMGLALWMYTRGPVGASEDVGYWWGVWRGEYAHWSEQGRMARVMREQGIPAGAGRGRANW</sequence>
<feature type="transmembrane region" description="Helical" evidence="1">
    <location>
        <begin position="20"/>
        <end position="46"/>
    </location>
</feature>
<keyword evidence="3" id="KW-1185">Reference proteome</keyword>
<evidence type="ECO:0000256" key="1">
    <source>
        <dbReference type="SAM" id="Phobius"/>
    </source>
</evidence>
<proteinExistence type="predicted"/>